<dbReference type="PRINTS" id="PR00080">
    <property type="entry name" value="SDRFAMILY"/>
</dbReference>
<dbReference type="PROSITE" id="PS00061">
    <property type="entry name" value="ADH_SHORT"/>
    <property type="match status" value="1"/>
</dbReference>
<dbReference type="CDD" id="cd05233">
    <property type="entry name" value="SDR_c"/>
    <property type="match status" value="1"/>
</dbReference>
<name>A0ABQ6AR67_9BRAD</name>
<sequence>MMLRRAHLGGMHLRMRIEGKVAIVTGGAQGIGRAIVERYVAAGAKVVVADTQVTKGTSVAAPYGEDSCIFVECDVGDKRSVEGLVSRTIERFGTVDIAVCNAGISHSAEFLDLDEEQFDRVLRVNLKGPFLLGQAAARHMANNGGGVIINMSSINAIVASPHIVPYVVSKGGLNQLTRVMALGLARYGIRVNAIGPGSIDTEQLANIIGNDEEAHRKIMARTPIGRLGQPAEIAEIALFLASPSASYITGQTIYADGGRLPLAYTVPVAN</sequence>
<keyword evidence="4" id="KW-1185">Reference proteome</keyword>
<comment type="similarity">
    <text evidence="1">Belongs to the short-chain dehydrogenases/reductases (SDR) family.</text>
</comment>
<comment type="caution">
    <text evidence="3">The sequence shown here is derived from an EMBL/GenBank/DDBJ whole genome shotgun (WGS) entry which is preliminary data.</text>
</comment>
<gene>
    <name evidence="3" type="ORF">GCM10007857_13540</name>
</gene>
<organism evidence="3 4">
    <name type="scientific">Bradyrhizobium iriomotense</name>
    <dbReference type="NCBI Taxonomy" id="441950"/>
    <lineage>
        <taxon>Bacteria</taxon>
        <taxon>Pseudomonadati</taxon>
        <taxon>Pseudomonadota</taxon>
        <taxon>Alphaproteobacteria</taxon>
        <taxon>Hyphomicrobiales</taxon>
        <taxon>Nitrobacteraceae</taxon>
        <taxon>Bradyrhizobium</taxon>
    </lineage>
</organism>
<dbReference type="InterPro" id="IPR036291">
    <property type="entry name" value="NAD(P)-bd_dom_sf"/>
</dbReference>
<dbReference type="Proteomes" id="UP001156905">
    <property type="component" value="Unassembled WGS sequence"/>
</dbReference>
<evidence type="ECO:0000313" key="4">
    <source>
        <dbReference type="Proteomes" id="UP001156905"/>
    </source>
</evidence>
<dbReference type="PRINTS" id="PR00081">
    <property type="entry name" value="GDHRDH"/>
</dbReference>
<dbReference type="Gene3D" id="3.40.50.720">
    <property type="entry name" value="NAD(P)-binding Rossmann-like Domain"/>
    <property type="match status" value="1"/>
</dbReference>
<dbReference type="PANTHER" id="PTHR24321:SF8">
    <property type="entry name" value="ESTRADIOL 17-BETA-DEHYDROGENASE 8-RELATED"/>
    <property type="match status" value="1"/>
</dbReference>
<dbReference type="InterPro" id="IPR002347">
    <property type="entry name" value="SDR_fam"/>
</dbReference>
<dbReference type="InterPro" id="IPR020904">
    <property type="entry name" value="Sc_DH/Rdtase_CS"/>
</dbReference>
<evidence type="ECO:0000256" key="2">
    <source>
        <dbReference type="ARBA" id="ARBA00023002"/>
    </source>
</evidence>
<keyword evidence="2" id="KW-0560">Oxidoreductase</keyword>
<evidence type="ECO:0000313" key="3">
    <source>
        <dbReference type="EMBL" id="GLR84644.1"/>
    </source>
</evidence>
<accession>A0ABQ6AR67</accession>
<proteinExistence type="inferred from homology"/>
<dbReference type="SUPFAM" id="SSF51735">
    <property type="entry name" value="NAD(P)-binding Rossmann-fold domains"/>
    <property type="match status" value="1"/>
</dbReference>
<dbReference type="Pfam" id="PF13561">
    <property type="entry name" value="adh_short_C2"/>
    <property type="match status" value="1"/>
</dbReference>
<evidence type="ECO:0000256" key="1">
    <source>
        <dbReference type="ARBA" id="ARBA00006484"/>
    </source>
</evidence>
<reference evidence="4" key="1">
    <citation type="journal article" date="2019" name="Int. J. Syst. Evol. Microbiol.">
        <title>The Global Catalogue of Microorganisms (GCM) 10K type strain sequencing project: providing services to taxonomists for standard genome sequencing and annotation.</title>
        <authorList>
            <consortium name="The Broad Institute Genomics Platform"/>
            <consortium name="The Broad Institute Genome Sequencing Center for Infectious Disease"/>
            <person name="Wu L."/>
            <person name="Ma J."/>
        </authorList>
    </citation>
    <scope>NUCLEOTIDE SEQUENCE [LARGE SCALE GENOMIC DNA]</scope>
    <source>
        <strain evidence="4">NBRC 102520</strain>
    </source>
</reference>
<dbReference type="NCBIfam" id="NF005559">
    <property type="entry name" value="PRK07231.1"/>
    <property type="match status" value="1"/>
</dbReference>
<protein>
    <submittedName>
        <fullName evidence="3">Dehydrogenase</fullName>
    </submittedName>
</protein>
<dbReference type="EMBL" id="BSOW01000004">
    <property type="protein sequence ID" value="GLR84644.1"/>
    <property type="molecule type" value="Genomic_DNA"/>
</dbReference>
<dbReference type="PANTHER" id="PTHR24321">
    <property type="entry name" value="DEHYDROGENASES, SHORT CHAIN"/>
    <property type="match status" value="1"/>
</dbReference>